<dbReference type="InterPro" id="IPR008136">
    <property type="entry name" value="CinA_C"/>
</dbReference>
<name>A0ABT4UG83_9BACT</name>
<dbReference type="Proteomes" id="UP001210231">
    <property type="component" value="Unassembled WGS sequence"/>
</dbReference>
<dbReference type="Pfam" id="PF02464">
    <property type="entry name" value="CinA"/>
    <property type="match status" value="1"/>
</dbReference>
<evidence type="ECO:0000259" key="1">
    <source>
        <dbReference type="Pfam" id="PF02464"/>
    </source>
</evidence>
<feature type="domain" description="CinA C-terminal" evidence="1">
    <location>
        <begin position="19"/>
        <end position="134"/>
    </location>
</feature>
<proteinExistence type="predicted"/>
<accession>A0ABT4UG83</accession>
<dbReference type="Gene3D" id="3.90.950.20">
    <property type="entry name" value="CinA-like"/>
    <property type="match status" value="1"/>
</dbReference>
<gene>
    <name evidence="2" type="ORF">O3P16_00820</name>
</gene>
<dbReference type="InterPro" id="IPR036653">
    <property type="entry name" value="CinA-like_C"/>
</dbReference>
<keyword evidence="3" id="KW-1185">Reference proteome</keyword>
<organism evidence="2 3">
    <name type="scientific">Polluticaenibacter yanchengensis</name>
    <dbReference type="NCBI Taxonomy" id="3014562"/>
    <lineage>
        <taxon>Bacteria</taxon>
        <taxon>Pseudomonadati</taxon>
        <taxon>Bacteroidota</taxon>
        <taxon>Chitinophagia</taxon>
        <taxon>Chitinophagales</taxon>
        <taxon>Chitinophagaceae</taxon>
        <taxon>Polluticaenibacter</taxon>
    </lineage>
</organism>
<evidence type="ECO:0000313" key="2">
    <source>
        <dbReference type="EMBL" id="MDA3613332.1"/>
    </source>
</evidence>
<reference evidence="2 3" key="1">
    <citation type="submission" date="2022-12" db="EMBL/GenBank/DDBJ databases">
        <title>Chitinophagaceae gen. sp. nov., a new member of the family Chitinophagaceae, isolated from soil in a chemical factory.</title>
        <authorList>
            <person name="Ke Z."/>
        </authorList>
    </citation>
    <scope>NUCLEOTIDE SEQUENCE [LARGE SCALE GENOMIC DNA]</scope>
    <source>
        <strain evidence="2 3">LY-5</strain>
    </source>
</reference>
<dbReference type="EMBL" id="JAQGEF010000001">
    <property type="protein sequence ID" value="MDA3613332.1"/>
    <property type="molecule type" value="Genomic_DNA"/>
</dbReference>
<dbReference type="RefSeq" id="WP_407029664.1">
    <property type="nucleotide sequence ID" value="NZ_JAQGEF010000001.1"/>
</dbReference>
<protein>
    <submittedName>
        <fullName evidence="2">CinA family protein</fullName>
    </submittedName>
</protein>
<dbReference type="SUPFAM" id="SSF142433">
    <property type="entry name" value="CinA-like"/>
    <property type="match status" value="1"/>
</dbReference>
<sequence>MYEHLTRFRHHLQPHLDIIRNICKSKNETIAVAESVTAGCIQLLLSTSEGAREFFQGGITVYNCSQKSIHLNVEPVYAYSCNGVDASIAVTMANHVCTLFRAQIGISITGYATKMPEEGVNDLYAYIAIVRNGTLLYNEKLETTYEGIAAQWDYAEKTIKKTAGLLQ</sequence>
<comment type="caution">
    <text evidence="2">The sequence shown here is derived from an EMBL/GenBank/DDBJ whole genome shotgun (WGS) entry which is preliminary data.</text>
</comment>
<evidence type="ECO:0000313" key="3">
    <source>
        <dbReference type="Proteomes" id="UP001210231"/>
    </source>
</evidence>